<organism evidence="3 4">
    <name type="scientific">Enterococcus hulanensis</name>
    <dbReference type="NCBI Taxonomy" id="2559929"/>
    <lineage>
        <taxon>Bacteria</taxon>
        <taxon>Bacillati</taxon>
        <taxon>Bacillota</taxon>
        <taxon>Bacilli</taxon>
        <taxon>Lactobacillales</taxon>
        <taxon>Enterococcaceae</taxon>
        <taxon>Enterococcus</taxon>
    </lineage>
</organism>
<accession>A0ABU3EV19</accession>
<keyword evidence="1" id="KW-0732">Signal</keyword>
<sequence>MNKKKLASALLGTAMMGGLLLQAAPASAAVASGTTGGSVGFSGHIPPTNPSGGDLDLVWVPRAFEFGNSNANTTAAKTYAATNGATKYVVVRDQRNANGTTGTPKNEWKVTAKASTLTDSGSTLTGAKYTFTGNQLKNYNSASGADTEAPESSGAINTTLPVGHTAAVETNISLEATGLVSVDVMHADDAAVDGKYAAELNGISLVIPANTSQEGKQYTGTIEWSLDDTI</sequence>
<feature type="chain" id="PRO_5046589807" evidence="1">
    <location>
        <begin position="29"/>
        <end position="230"/>
    </location>
</feature>
<evidence type="ECO:0000259" key="2">
    <source>
        <dbReference type="Pfam" id="PF13731"/>
    </source>
</evidence>
<evidence type="ECO:0000313" key="4">
    <source>
        <dbReference type="Proteomes" id="UP001252875"/>
    </source>
</evidence>
<reference evidence="3 4" key="1">
    <citation type="submission" date="2023-03" db="EMBL/GenBank/DDBJ databases">
        <authorList>
            <person name="Shen W."/>
            <person name="Cai J."/>
        </authorList>
    </citation>
    <scope>NUCLEOTIDE SEQUENCE [LARGE SCALE GENOMIC DNA]</scope>
    <source>
        <strain evidence="3 4">D6-4</strain>
    </source>
</reference>
<proteinExistence type="predicted"/>
<dbReference type="InterPro" id="IPR027994">
    <property type="entry name" value="WxL_dom"/>
</dbReference>
<dbReference type="RefSeq" id="WP_311821048.1">
    <property type="nucleotide sequence ID" value="NZ_JARPYF010000001.1"/>
</dbReference>
<dbReference type="EMBL" id="JARPYI010000001">
    <property type="protein sequence ID" value="MDT2598704.1"/>
    <property type="molecule type" value="Genomic_DNA"/>
</dbReference>
<evidence type="ECO:0000256" key="1">
    <source>
        <dbReference type="SAM" id="SignalP"/>
    </source>
</evidence>
<evidence type="ECO:0000313" key="3">
    <source>
        <dbReference type="EMBL" id="MDT2598704.1"/>
    </source>
</evidence>
<name>A0ABU3EV19_9ENTE</name>
<dbReference type="Proteomes" id="UP001252875">
    <property type="component" value="Unassembled WGS sequence"/>
</dbReference>
<comment type="caution">
    <text evidence="3">The sequence shown here is derived from an EMBL/GenBank/DDBJ whole genome shotgun (WGS) entry which is preliminary data.</text>
</comment>
<feature type="signal peptide" evidence="1">
    <location>
        <begin position="1"/>
        <end position="28"/>
    </location>
</feature>
<protein>
    <submittedName>
        <fullName evidence="3">WxL domain-containing protein</fullName>
    </submittedName>
</protein>
<dbReference type="Pfam" id="PF13731">
    <property type="entry name" value="WxL"/>
    <property type="match status" value="1"/>
</dbReference>
<keyword evidence="4" id="KW-1185">Reference proteome</keyword>
<feature type="domain" description="WxL" evidence="2">
    <location>
        <begin position="47"/>
        <end position="229"/>
    </location>
</feature>
<gene>
    <name evidence="3" type="ORF">P7D85_02900</name>
</gene>